<gene>
    <name evidence="1" type="ORF">QPM17_16680</name>
</gene>
<dbReference type="RefSeq" id="WP_285392059.1">
    <property type="nucleotide sequence ID" value="NZ_JASSVS010000009.1"/>
</dbReference>
<comment type="caution">
    <text evidence="1">The sequence shown here is derived from an EMBL/GenBank/DDBJ whole genome shotgun (WGS) entry which is preliminary data.</text>
</comment>
<organism evidence="1 2">
    <name type="scientific">Marinobacter azerbaijanicus</name>
    <dbReference type="NCBI Taxonomy" id="3050455"/>
    <lineage>
        <taxon>Bacteria</taxon>
        <taxon>Pseudomonadati</taxon>
        <taxon>Pseudomonadota</taxon>
        <taxon>Gammaproteobacteria</taxon>
        <taxon>Pseudomonadales</taxon>
        <taxon>Marinobacteraceae</taxon>
        <taxon>Marinobacter</taxon>
    </lineage>
</organism>
<dbReference type="EMBL" id="JASSVS010000009">
    <property type="protein sequence ID" value="MDL0432780.1"/>
    <property type="molecule type" value="Genomic_DNA"/>
</dbReference>
<evidence type="ECO:0000313" key="2">
    <source>
        <dbReference type="Proteomes" id="UP001227964"/>
    </source>
</evidence>
<sequence>MPNNAFRQAVKYLLLIIMVMQPVLAFGQVTLNPAGTPLRAEQATMMDCCKGGLHTPSSRSDQTMTCGDLTSADCALSASLGNCGSAVSALASEKATMTARPVTSLKHLQPQEGYLSIILDTLTPPPNSSKA</sequence>
<name>A0ABT7IGG8_9GAMM</name>
<reference evidence="1 2" key="1">
    <citation type="submission" date="2023-06" db="EMBL/GenBank/DDBJ databases">
        <title>Marinobacter azerbaijanicus a moderately halophilic, isolated from Urmia Lake in Azerbaijan region of Iran.</title>
        <authorList>
            <person name="Sanchez-Porro C."/>
            <person name="Aghdam E.M."/>
            <person name="Saheb S.M."/>
            <person name="Tarhriz V."/>
            <person name="Kazemi E."/>
            <person name="Ammozegar M.A."/>
            <person name="Ventosa A."/>
            <person name="Hejazi M.S."/>
        </authorList>
    </citation>
    <scope>NUCLEOTIDE SEQUENCE [LARGE SCALE GENOMIC DNA]</scope>
    <source>
        <strain evidence="1 2">TBZ242</strain>
    </source>
</reference>
<dbReference type="Proteomes" id="UP001227964">
    <property type="component" value="Unassembled WGS sequence"/>
</dbReference>
<accession>A0ABT7IGG8</accession>
<evidence type="ECO:0000313" key="1">
    <source>
        <dbReference type="EMBL" id="MDL0432780.1"/>
    </source>
</evidence>
<protein>
    <submittedName>
        <fullName evidence="1">Uncharacterized protein</fullName>
    </submittedName>
</protein>
<keyword evidence="2" id="KW-1185">Reference proteome</keyword>
<proteinExistence type="predicted"/>